<feature type="domain" description="Ketoreductase" evidence="3">
    <location>
        <begin position="688"/>
        <end position="870"/>
    </location>
</feature>
<evidence type="ECO:0000256" key="1">
    <source>
        <dbReference type="ARBA" id="ARBA00022450"/>
    </source>
</evidence>
<evidence type="ECO:0000259" key="3">
    <source>
        <dbReference type="SMART" id="SM00822"/>
    </source>
</evidence>
<dbReference type="AlphaFoldDB" id="A0AAD7BP57"/>
<protein>
    <submittedName>
        <fullName evidence="5">Aminoadipate reductase</fullName>
    </submittedName>
</protein>
<dbReference type="SUPFAM" id="SSF47336">
    <property type="entry name" value="ACP-like"/>
    <property type="match status" value="1"/>
</dbReference>
<organism evidence="5 6">
    <name type="scientific">Roridomyces roridus</name>
    <dbReference type="NCBI Taxonomy" id="1738132"/>
    <lineage>
        <taxon>Eukaryota</taxon>
        <taxon>Fungi</taxon>
        <taxon>Dikarya</taxon>
        <taxon>Basidiomycota</taxon>
        <taxon>Agaricomycotina</taxon>
        <taxon>Agaricomycetes</taxon>
        <taxon>Agaricomycetidae</taxon>
        <taxon>Agaricales</taxon>
        <taxon>Marasmiineae</taxon>
        <taxon>Mycenaceae</taxon>
        <taxon>Roridomyces</taxon>
    </lineage>
</organism>
<dbReference type="InterPro" id="IPR009081">
    <property type="entry name" value="PP-bd_ACP"/>
</dbReference>
<dbReference type="PANTHER" id="PTHR43439">
    <property type="entry name" value="PHENYLACETATE-COENZYME A LIGASE"/>
    <property type="match status" value="1"/>
</dbReference>
<gene>
    <name evidence="5" type="ORF">FB45DRAFT_836347</name>
</gene>
<dbReference type="SUPFAM" id="SSF51735">
    <property type="entry name" value="NAD(P)-binding Rossmann-fold domains"/>
    <property type="match status" value="1"/>
</dbReference>
<name>A0AAD7BP57_9AGAR</name>
<dbReference type="Gene3D" id="3.40.50.12780">
    <property type="entry name" value="N-terminal domain of ligase-like"/>
    <property type="match status" value="1"/>
</dbReference>
<dbReference type="Pfam" id="PF07993">
    <property type="entry name" value="NAD_binding_4"/>
    <property type="match status" value="1"/>
</dbReference>
<keyword evidence="1" id="KW-0596">Phosphopantetheine</keyword>
<evidence type="ECO:0000313" key="6">
    <source>
        <dbReference type="Proteomes" id="UP001221142"/>
    </source>
</evidence>
<keyword evidence="2" id="KW-0597">Phosphoprotein</keyword>
<dbReference type="PANTHER" id="PTHR43439:SF2">
    <property type="entry name" value="ENZYME, PUTATIVE (JCVI)-RELATED"/>
    <property type="match status" value="1"/>
</dbReference>
<dbReference type="Pfam" id="PF23562">
    <property type="entry name" value="AMP-binding_C_3"/>
    <property type="match status" value="1"/>
</dbReference>
<dbReference type="InterPro" id="IPR036291">
    <property type="entry name" value="NAD(P)-bd_dom_sf"/>
</dbReference>
<dbReference type="InterPro" id="IPR042099">
    <property type="entry name" value="ANL_N_sf"/>
</dbReference>
<dbReference type="InterPro" id="IPR013120">
    <property type="entry name" value="FAR_NAD-bd"/>
</dbReference>
<accession>A0AAD7BP57</accession>
<sequence>MPDLFPPLDCSISVTEILDFHLLHGNRGAAFSFGDADGNITDISRLEFVRAAHRVAHILRPRREGPEGQVVAIVAVSDVLIYQTILAGCMVAGIVPFAISHRNSAAGVVHLFRNTGAHQILTTQASLSSLLDAVSDQVSSLPEPYHLSIVEFPLLGQIYPHLGHECQADMFTPYPRPSSQPGLDDILLYVHSSGSTGFPKCIPSTHRTVIHISTQDALVSSARLAPRFAVGALPPFHALGIACSFLFGIITGGTACVYPPASTPTSYRPPPAPSAALAITHARNARADGIMAVPALILEWAADDEVVAYLSSLNLLAFSGGPLTQLVGDELVRQGVNVAPMYGSSEVGLVNCIKAEPGPAGWAWLEFGKRVDVRWADQGDGTLECQYITSDIHQLSIENLPDVKGYATSDLFERHPDYPDLYKIVGRLDDVLIMANGEKTVPGPMEDIMLTSTHPRIHGAVMFGRQRNQIGVLVEPAMSVEDVEEFRNAFWPAVEAANAIAPNFARVYKEMILITRPDKPMVRVPKGTVGRKATITLYEEEIEALYQSVDISHTVDPPSSWSQPGVEEWLGTHVASIIGQGEDIHIRPTHDLFEQGFNSLNATFLRHRIVGALAGRNLEVPQNIVYAHPSIVELARAVIKLAVGRGDGEEVHDPVAAIEAMIARYSSGLDAPLSRSLPPQLDSDEDDAVVLLTGSTGGLGSHILELLLRSSGVRRVYAFNRPGQGAAVNRQRNAFADRGLEAGLLDSNKLVFLEGDTARDDLGLNTEALNELRSKLTAIIHNAWVLDFNKTLSSFEAHVRGTRNLIDLARSCTSHDTKPRFLFTSSISSAGGGDPTRGGPVPEEILMDASVAVGSGYGESKYVAERILAASGLPSTSFRIGQISGSATSGAWATSDWVPALVKSSIALGSLPSDSNSSIAWIPPETVARTIVDVALMAESPPPVLNVLHPWPVLWDTIMEALGRELGLPLAPIAEWVARLRERTTGATGQDLESIPALKLLGFFTAAVLSGRMNTPFETNKVLEVSESMRALSKQPLGKEDVMRWVAYWGRKGFITGYA</sequence>
<dbReference type="SMART" id="SM00822">
    <property type="entry name" value="PKS_KR"/>
    <property type="match status" value="1"/>
</dbReference>
<dbReference type="Proteomes" id="UP001221142">
    <property type="component" value="Unassembled WGS sequence"/>
</dbReference>
<dbReference type="GO" id="GO:0031177">
    <property type="term" value="F:phosphopantetheine binding"/>
    <property type="evidence" value="ECO:0007669"/>
    <property type="project" value="InterPro"/>
</dbReference>
<dbReference type="SMART" id="SM00823">
    <property type="entry name" value="PKS_PP"/>
    <property type="match status" value="1"/>
</dbReference>
<evidence type="ECO:0000313" key="5">
    <source>
        <dbReference type="EMBL" id="KAJ7626109.1"/>
    </source>
</evidence>
<reference evidence="5" key="1">
    <citation type="submission" date="2023-03" db="EMBL/GenBank/DDBJ databases">
        <title>Massive genome expansion in bonnet fungi (Mycena s.s.) driven by repeated elements and novel gene families across ecological guilds.</title>
        <authorList>
            <consortium name="Lawrence Berkeley National Laboratory"/>
            <person name="Harder C.B."/>
            <person name="Miyauchi S."/>
            <person name="Viragh M."/>
            <person name="Kuo A."/>
            <person name="Thoen E."/>
            <person name="Andreopoulos B."/>
            <person name="Lu D."/>
            <person name="Skrede I."/>
            <person name="Drula E."/>
            <person name="Henrissat B."/>
            <person name="Morin E."/>
            <person name="Kohler A."/>
            <person name="Barry K."/>
            <person name="LaButti K."/>
            <person name="Morin E."/>
            <person name="Salamov A."/>
            <person name="Lipzen A."/>
            <person name="Mereny Z."/>
            <person name="Hegedus B."/>
            <person name="Baldrian P."/>
            <person name="Stursova M."/>
            <person name="Weitz H."/>
            <person name="Taylor A."/>
            <person name="Grigoriev I.V."/>
            <person name="Nagy L.G."/>
            <person name="Martin F."/>
            <person name="Kauserud H."/>
        </authorList>
    </citation>
    <scope>NUCLEOTIDE SEQUENCE</scope>
    <source>
        <strain evidence="5">9284</strain>
    </source>
</reference>
<feature type="domain" description="Polyketide synthase-like phosphopantetheine-binding" evidence="4">
    <location>
        <begin position="567"/>
        <end position="642"/>
    </location>
</feature>
<dbReference type="Pfam" id="PF00501">
    <property type="entry name" value="AMP-binding"/>
    <property type="match status" value="1"/>
</dbReference>
<dbReference type="InterPro" id="IPR057326">
    <property type="entry name" value="KR_dom"/>
</dbReference>
<dbReference type="InterPro" id="IPR020806">
    <property type="entry name" value="PKS_PP-bd"/>
</dbReference>
<comment type="caution">
    <text evidence="5">The sequence shown here is derived from an EMBL/GenBank/DDBJ whole genome shotgun (WGS) entry which is preliminary data.</text>
</comment>
<dbReference type="InterPro" id="IPR000873">
    <property type="entry name" value="AMP-dep_synth/lig_dom"/>
</dbReference>
<dbReference type="EMBL" id="JARKIF010000012">
    <property type="protein sequence ID" value="KAJ7626109.1"/>
    <property type="molecule type" value="Genomic_DNA"/>
</dbReference>
<evidence type="ECO:0000259" key="4">
    <source>
        <dbReference type="SMART" id="SM00823"/>
    </source>
</evidence>
<dbReference type="InterPro" id="IPR036736">
    <property type="entry name" value="ACP-like_sf"/>
</dbReference>
<dbReference type="Gene3D" id="1.10.1200.10">
    <property type="entry name" value="ACP-like"/>
    <property type="match status" value="1"/>
</dbReference>
<keyword evidence="6" id="KW-1185">Reference proteome</keyword>
<dbReference type="Gene3D" id="3.40.50.720">
    <property type="entry name" value="NAD(P)-binding Rossmann-like Domain"/>
    <property type="match status" value="1"/>
</dbReference>
<evidence type="ECO:0000256" key="2">
    <source>
        <dbReference type="ARBA" id="ARBA00022553"/>
    </source>
</evidence>
<dbReference type="PROSITE" id="PS00455">
    <property type="entry name" value="AMP_BINDING"/>
    <property type="match status" value="1"/>
</dbReference>
<dbReference type="SUPFAM" id="SSF56801">
    <property type="entry name" value="Acetyl-CoA synthetase-like"/>
    <property type="match status" value="1"/>
</dbReference>
<dbReference type="InterPro" id="IPR020845">
    <property type="entry name" value="AMP-binding_CS"/>
</dbReference>
<dbReference type="Pfam" id="PF00550">
    <property type="entry name" value="PP-binding"/>
    <property type="match status" value="1"/>
</dbReference>
<proteinExistence type="predicted"/>
<dbReference type="InterPro" id="IPR051414">
    <property type="entry name" value="Adenylate-forming_Reductase"/>
</dbReference>